<protein>
    <submittedName>
        <fullName evidence="2">Uncharacterized protein</fullName>
    </submittedName>
</protein>
<evidence type="ECO:0000256" key="1">
    <source>
        <dbReference type="SAM" id="MobiDB-lite"/>
    </source>
</evidence>
<evidence type="ECO:0000313" key="3">
    <source>
        <dbReference type="Proteomes" id="UP000324222"/>
    </source>
</evidence>
<reference evidence="2 3" key="1">
    <citation type="submission" date="2019-05" db="EMBL/GenBank/DDBJ databases">
        <title>Another draft genome of Portunus trituberculatus and its Hox gene families provides insights of decapod evolution.</title>
        <authorList>
            <person name="Jeong J.-H."/>
            <person name="Song I."/>
            <person name="Kim S."/>
            <person name="Choi T."/>
            <person name="Kim D."/>
            <person name="Ryu S."/>
            <person name="Kim W."/>
        </authorList>
    </citation>
    <scope>NUCLEOTIDE SEQUENCE [LARGE SCALE GENOMIC DNA]</scope>
    <source>
        <tissue evidence="2">Muscle</tissue>
    </source>
</reference>
<proteinExistence type="predicted"/>
<dbReference type="Proteomes" id="UP000324222">
    <property type="component" value="Unassembled WGS sequence"/>
</dbReference>
<sequence>MKDREIQACLPQGLFSARRGSAWRVRPTVPRPHPDTIPARQYGEYIFCLDQDSKLHESVKANPASSSPTQKRWMARA</sequence>
<accession>A0A5B7CRT6</accession>
<name>A0A5B7CRT6_PORTR</name>
<evidence type="ECO:0000313" key="2">
    <source>
        <dbReference type="EMBL" id="MPC11006.1"/>
    </source>
</evidence>
<keyword evidence="3" id="KW-1185">Reference proteome</keyword>
<comment type="caution">
    <text evidence="2">The sequence shown here is derived from an EMBL/GenBank/DDBJ whole genome shotgun (WGS) entry which is preliminary data.</text>
</comment>
<organism evidence="2 3">
    <name type="scientific">Portunus trituberculatus</name>
    <name type="common">Swimming crab</name>
    <name type="synonym">Neptunus trituberculatus</name>
    <dbReference type="NCBI Taxonomy" id="210409"/>
    <lineage>
        <taxon>Eukaryota</taxon>
        <taxon>Metazoa</taxon>
        <taxon>Ecdysozoa</taxon>
        <taxon>Arthropoda</taxon>
        <taxon>Crustacea</taxon>
        <taxon>Multicrustacea</taxon>
        <taxon>Malacostraca</taxon>
        <taxon>Eumalacostraca</taxon>
        <taxon>Eucarida</taxon>
        <taxon>Decapoda</taxon>
        <taxon>Pleocyemata</taxon>
        <taxon>Brachyura</taxon>
        <taxon>Eubrachyura</taxon>
        <taxon>Portunoidea</taxon>
        <taxon>Portunidae</taxon>
        <taxon>Portuninae</taxon>
        <taxon>Portunus</taxon>
    </lineage>
</organism>
<dbReference type="EMBL" id="VSRR010000140">
    <property type="protein sequence ID" value="MPC11006.1"/>
    <property type="molecule type" value="Genomic_DNA"/>
</dbReference>
<dbReference type="AlphaFoldDB" id="A0A5B7CRT6"/>
<feature type="region of interest" description="Disordered" evidence="1">
    <location>
        <begin position="58"/>
        <end position="77"/>
    </location>
</feature>
<gene>
    <name evidence="2" type="ORF">E2C01_003660</name>
</gene>